<evidence type="ECO:0008006" key="4">
    <source>
        <dbReference type="Google" id="ProtNLM"/>
    </source>
</evidence>
<dbReference type="EMBL" id="VIWO01000017">
    <property type="protein sequence ID" value="TWF31837.1"/>
    <property type="molecule type" value="Genomic_DNA"/>
</dbReference>
<evidence type="ECO:0000313" key="2">
    <source>
        <dbReference type="EMBL" id="TWF31837.1"/>
    </source>
</evidence>
<sequence length="463" mass="53177">MKTICLLLVLLIPFTRTSAQQVAFEVKYSEPLAVLNFVENLSNNAPDNPYKTAFTNSVFHQDKYTNLIAAFDTLNIDYSYEFTEYPYAQKIGGSTASLLKRNLITAGDLDNFKHLSVGIIPNSSLITLTAILQAFTPVYREAIYTPNKALFEKQLKDITALIDSNQLASYFNIGLQFYGSDWDRSIPLVFSFYPLPASKKGFTATAFYNHAVSAIPSSLTDYQQLLSVLLHETFHILYDEQSLARKRDIESWFNAHPSKNSRYAFLLLNEGLATALGNGYVYGQLKGKEDTASWYKRKYTNLIAKKIYPDVKAYVEQKKPMDKAFIDRYIALYDENFSSWPQEPDNLMTDRYVLTDNAADFNVIDGKFRYRSMSQYEDHISESTIDKMSQAPITKIIIVSRDHKKKLQLVKNKFPELQRWQPREQADFSYVVFLKDKTYLLVINLVKKTLEQALDSLSVQEPR</sequence>
<feature type="signal peptide" evidence="1">
    <location>
        <begin position="1"/>
        <end position="19"/>
    </location>
</feature>
<evidence type="ECO:0000313" key="3">
    <source>
        <dbReference type="Proteomes" id="UP000320811"/>
    </source>
</evidence>
<gene>
    <name evidence="2" type="ORF">FHW36_11726</name>
</gene>
<feature type="chain" id="PRO_5021893940" description="DUF4932 domain-containing protein" evidence="1">
    <location>
        <begin position="20"/>
        <end position="463"/>
    </location>
</feature>
<name>A0A561P139_9BACT</name>
<comment type="caution">
    <text evidence="2">The sequence shown here is derived from an EMBL/GenBank/DDBJ whole genome shotgun (WGS) entry which is preliminary data.</text>
</comment>
<keyword evidence="3" id="KW-1185">Reference proteome</keyword>
<reference evidence="2 3" key="1">
    <citation type="submission" date="2019-06" db="EMBL/GenBank/DDBJ databases">
        <title>Sorghum-associated microbial communities from plants grown in Nebraska, USA.</title>
        <authorList>
            <person name="Schachtman D."/>
        </authorList>
    </citation>
    <scope>NUCLEOTIDE SEQUENCE [LARGE SCALE GENOMIC DNA]</scope>
    <source>
        <strain evidence="2 3">1209</strain>
    </source>
</reference>
<protein>
    <recommendedName>
        <fullName evidence="4">DUF4932 domain-containing protein</fullName>
    </recommendedName>
</protein>
<keyword evidence="1" id="KW-0732">Signal</keyword>
<dbReference type="OrthoDB" id="861310at2"/>
<evidence type="ECO:0000256" key="1">
    <source>
        <dbReference type="SAM" id="SignalP"/>
    </source>
</evidence>
<dbReference type="RefSeq" id="WP_145675193.1">
    <property type="nucleotide sequence ID" value="NZ_VIWO01000017.1"/>
</dbReference>
<organism evidence="2 3">
    <name type="scientific">Chitinophaga polysaccharea</name>
    <dbReference type="NCBI Taxonomy" id="1293035"/>
    <lineage>
        <taxon>Bacteria</taxon>
        <taxon>Pseudomonadati</taxon>
        <taxon>Bacteroidota</taxon>
        <taxon>Chitinophagia</taxon>
        <taxon>Chitinophagales</taxon>
        <taxon>Chitinophagaceae</taxon>
        <taxon>Chitinophaga</taxon>
    </lineage>
</organism>
<proteinExistence type="predicted"/>
<accession>A0A561P139</accession>
<dbReference type="AlphaFoldDB" id="A0A561P139"/>
<dbReference type="Proteomes" id="UP000320811">
    <property type="component" value="Unassembled WGS sequence"/>
</dbReference>